<dbReference type="PROSITE" id="PS50025">
    <property type="entry name" value="LAM_G_DOMAIN"/>
    <property type="match status" value="3"/>
</dbReference>
<dbReference type="SUPFAM" id="SSF49899">
    <property type="entry name" value="Concanavalin A-like lectins/glucanases"/>
    <property type="match status" value="3"/>
</dbReference>
<dbReference type="OrthoDB" id="10014052at2759"/>
<keyword evidence="2" id="KW-0245">EGF-like domain</keyword>
<evidence type="ECO:0000256" key="2">
    <source>
        <dbReference type="PROSITE-ProRule" id="PRU00076"/>
    </source>
</evidence>
<proteinExistence type="predicted"/>
<dbReference type="InterPro" id="IPR000742">
    <property type="entry name" value="EGF"/>
</dbReference>
<dbReference type="InterPro" id="IPR050372">
    <property type="entry name" value="Neurexin-related_CASP"/>
</dbReference>
<dbReference type="GO" id="GO:0016020">
    <property type="term" value="C:membrane"/>
    <property type="evidence" value="ECO:0007669"/>
    <property type="project" value="UniProtKB-SubCell"/>
</dbReference>
<dbReference type="Gene3D" id="2.60.120.200">
    <property type="match status" value="3"/>
</dbReference>
<dbReference type="InterPro" id="IPR013320">
    <property type="entry name" value="ConA-like_dom_sf"/>
</dbReference>
<keyword evidence="7" id="KW-1185">Reference proteome</keyword>
<dbReference type="AlphaFoldDB" id="A0A1J1IKF6"/>
<evidence type="ECO:0000259" key="5">
    <source>
        <dbReference type="PROSITE" id="PS50026"/>
    </source>
</evidence>
<feature type="domain" description="EGF-like" evidence="5">
    <location>
        <begin position="373"/>
        <end position="407"/>
    </location>
</feature>
<feature type="domain" description="Laminin G" evidence="4">
    <location>
        <begin position="190"/>
        <end position="372"/>
    </location>
</feature>
<dbReference type="PROSITE" id="PS01186">
    <property type="entry name" value="EGF_2"/>
    <property type="match status" value="1"/>
</dbReference>
<organism evidence="6 7">
    <name type="scientific">Clunio marinus</name>
    <dbReference type="NCBI Taxonomy" id="568069"/>
    <lineage>
        <taxon>Eukaryota</taxon>
        <taxon>Metazoa</taxon>
        <taxon>Ecdysozoa</taxon>
        <taxon>Arthropoda</taxon>
        <taxon>Hexapoda</taxon>
        <taxon>Insecta</taxon>
        <taxon>Pterygota</taxon>
        <taxon>Neoptera</taxon>
        <taxon>Endopterygota</taxon>
        <taxon>Diptera</taxon>
        <taxon>Nematocera</taxon>
        <taxon>Chironomoidea</taxon>
        <taxon>Chironomidae</taxon>
        <taxon>Clunio</taxon>
    </lineage>
</organism>
<keyword evidence="3" id="KW-0732">Signal</keyword>
<dbReference type="CDD" id="cd00110">
    <property type="entry name" value="LamG"/>
    <property type="match status" value="3"/>
</dbReference>
<feature type="domain" description="Laminin G" evidence="4">
    <location>
        <begin position="412"/>
        <end position="585"/>
    </location>
</feature>
<evidence type="ECO:0000256" key="1">
    <source>
        <dbReference type="ARBA" id="ARBA00023157"/>
    </source>
</evidence>
<dbReference type="SMART" id="SM00282">
    <property type="entry name" value="LamG"/>
    <property type="match status" value="3"/>
</dbReference>
<dbReference type="Gene3D" id="2.10.25.10">
    <property type="entry name" value="Laminin"/>
    <property type="match status" value="1"/>
</dbReference>
<comment type="caution">
    <text evidence="2">Lacks conserved residue(s) required for the propagation of feature annotation.</text>
</comment>
<feature type="disulfide bond" evidence="2">
    <location>
        <begin position="397"/>
        <end position="406"/>
    </location>
</feature>
<dbReference type="Pfam" id="PF00054">
    <property type="entry name" value="Laminin_G_1"/>
    <property type="match status" value="2"/>
</dbReference>
<dbReference type="PROSITE" id="PS50026">
    <property type="entry name" value="EGF_3"/>
    <property type="match status" value="1"/>
</dbReference>
<dbReference type="EMBL" id="CVRI01000054">
    <property type="protein sequence ID" value="CRL00020.1"/>
    <property type="molecule type" value="Genomic_DNA"/>
</dbReference>
<dbReference type="Pfam" id="PF02210">
    <property type="entry name" value="Laminin_G_2"/>
    <property type="match status" value="1"/>
</dbReference>
<dbReference type="STRING" id="568069.A0A1J1IKF6"/>
<dbReference type="Proteomes" id="UP000183832">
    <property type="component" value="Unassembled WGS sequence"/>
</dbReference>
<feature type="chain" id="PRO_5012227345" evidence="3">
    <location>
        <begin position="21"/>
        <end position="861"/>
    </location>
</feature>
<keyword evidence="1 2" id="KW-1015">Disulfide bond</keyword>
<dbReference type="InterPro" id="IPR001791">
    <property type="entry name" value="Laminin_G"/>
</dbReference>
<dbReference type="PROSITE" id="PS00022">
    <property type="entry name" value="EGF_1"/>
    <property type="match status" value="1"/>
</dbReference>
<name>A0A1J1IKF6_9DIPT</name>
<evidence type="ECO:0000313" key="7">
    <source>
        <dbReference type="Proteomes" id="UP000183832"/>
    </source>
</evidence>
<feature type="domain" description="Laminin G" evidence="4">
    <location>
        <begin position="685"/>
        <end position="861"/>
    </location>
</feature>
<evidence type="ECO:0000259" key="4">
    <source>
        <dbReference type="PROSITE" id="PS50025"/>
    </source>
</evidence>
<accession>A0A1J1IKF6</accession>
<feature type="signal peptide" evidence="3">
    <location>
        <begin position="1"/>
        <end position="20"/>
    </location>
</feature>
<reference evidence="6 7" key="1">
    <citation type="submission" date="2015-04" db="EMBL/GenBank/DDBJ databases">
        <authorList>
            <person name="Syromyatnikov M.Y."/>
            <person name="Popov V.N."/>
        </authorList>
    </citation>
    <scope>NUCLEOTIDE SEQUENCE [LARGE SCALE GENOMIC DNA]</scope>
</reference>
<dbReference type="PANTHER" id="PTHR15036:SF85">
    <property type="entry name" value="SP2353, ISOFORM A"/>
    <property type="match status" value="1"/>
</dbReference>
<gene>
    <name evidence="6" type="primary">putative Pikachurin</name>
    <name evidence="6" type="ORF">CLUMA_CG013308</name>
</gene>
<dbReference type="PANTHER" id="PTHR15036">
    <property type="entry name" value="PIKACHURIN-LIKE PROTEIN"/>
    <property type="match status" value="1"/>
</dbReference>
<evidence type="ECO:0000256" key="3">
    <source>
        <dbReference type="SAM" id="SignalP"/>
    </source>
</evidence>
<dbReference type="SMART" id="SM00181">
    <property type="entry name" value="EGF"/>
    <property type="match status" value="2"/>
</dbReference>
<protein>
    <submittedName>
        <fullName evidence="6">CLUMA_CG013308, isoform A</fullName>
    </submittedName>
</protein>
<sequence>MKMRIAILIFLTYFIGNILCVELDSIKDEAVFQGKCSSNLCTQLCYEVKKSFSHLCQCTVMTFQLQLHDGMFECDCTQGYELNLDGYSCKQKNISYNLSYNESKFNDDFSSSDVFYQKGVSFSAKLGEAEDITSESGNEKESFKDYDNQNYKNSGINDIQDAINVFNIEGSFNNKSNDEHLYPKLPDVTVNIPRFYQSSWLAFRPLKGANLVTEINIEFRPEMSNGILLISGEKEDLNGDFMVLTLSNGFIEFLFDCGSGRSSIIRSSEKVMLHQWNTLIIYRYRWDAWLELNEKRRIRGRSVGIFSRITFRSLVFLGGKGNFTTEALLKKKIHSTKGFSGCIRKFIINGHQYELSTTSSSDVIASSNLNECTIDQCSFIKCLHGGKCQSNSASCLCPLGFGGEFCEKKLDLKYPMFNGTSNLRYASLGDSAIIWLEVKVVLKPHIEDGLILFSGKSDFGDFIALYLNFGFVEFMYDLGSGLTSVKSKFPITINEWHTIKISRTARLAVMKVDTQPEVMTISPNGFWHLSLATSIFLGGISKPNLLPTNLRDKGSFVGCIKEFELNDRKIGLIEDALGGYNVGSCPFNDLSVINRPQSINVNQTNLSDQIKKQNDFEGTNSHIKQEKKKYSFDVIEDMSVNTNLNVKSFDSNNSLEMDENDNEIKDDAIHNRIVRVSLQKPSANDNELCFKGNASIVFYDIHKLLKSPEKHETRINIRFKTFSANGLLLLVYQKQSIKFRSFLSLSIENGYMHLRFGHTTTSVVIKSDETKVDDGLWHRVRAKNLKGTLRIDGGRSFTSRKRDKNKFASLTPGLYLGGTSAFSSSLPAFKGCISDVILKTDNHEHHLDLKQMQNVNSDEKL</sequence>
<evidence type="ECO:0000313" key="6">
    <source>
        <dbReference type="EMBL" id="CRL00020.1"/>
    </source>
</evidence>